<evidence type="ECO:0000313" key="2">
    <source>
        <dbReference type="EMBL" id="QAT84353.1"/>
    </source>
</evidence>
<evidence type="ECO:0000313" key="3">
    <source>
        <dbReference type="Proteomes" id="UP000288758"/>
    </source>
</evidence>
<dbReference type="Gene3D" id="1.10.287.1080">
    <property type="entry name" value="MazG-like"/>
    <property type="match status" value="1"/>
</dbReference>
<dbReference type="Proteomes" id="UP000288758">
    <property type="component" value="Chromosome"/>
</dbReference>
<dbReference type="AlphaFoldDB" id="A0A410RR39"/>
<sequence>MIELPERAAMPDYQRYIHDLESLHGWLQQDLVLNCFRMGEEVGELFKAVRQYEKQPSEARAREHVGEELVDVLNYLLAIANRAGVDLEQAFREKNARNQQRTW</sequence>
<organism evidence="2 3">
    <name type="scientific">Corallococcus coralloides</name>
    <name type="common">Myxococcus coralloides</name>
    <dbReference type="NCBI Taxonomy" id="184914"/>
    <lineage>
        <taxon>Bacteria</taxon>
        <taxon>Pseudomonadati</taxon>
        <taxon>Myxococcota</taxon>
        <taxon>Myxococcia</taxon>
        <taxon>Myxococcales</taxon>
        <taxon>Cystobacterineae</taxon>
        <taxon>Myxococcaceae</taxon>
        <taxon>Corallococcus</taxon>
    </lineage>
</organism>
<dbReference type="Pfam" id="PF03819">
    <property type="entry name" value="MazG"/>
    <property type="match status" value="1"/>
</dbReference>
<dbReference type="EMBL" id="CP034669">
    <property type="protein sequence ID" value="QAT84353.1"/>
    <property type="molecule type" value="Genomic_DNA"/>
</dbReference>
<dbReference type="SUPFAM" id="SSF101386">
    <property type="entry name" value="all-alpha NTP pyrophosphatases"/>
    <property type="match status" value="1"/>
</dbReference>
<accession>A0A410RR39</accession>
<dbReference type="RefSeq" id="WP_128796338.1">
    <property type="nucleotide sequence ID" value="NZ_CP034669.1"/>
</dbReference>
<dbReference type="InterPro" id="IPR011411">
    <property type="entry name" value="MazG-related_YvdC"/>
</dbReference>
<dbReference type="InterPro" id="IPR004518">
    <property type="entry name" value="MazG-like_dom"/>
</dbReference>
<dbReference type="PIRSF" id="PIRSF036521">
    <property type="entry name" value="UCP036521_pph"/>
    <property type="match status" value="1"/>
</dbReference>
<protein>
    <recommendedName>
        <fullName evidence="1">NTP pyrophosphohydrolase MazG-like domain-containing protein</fullName>
    </recommendedName>
</protein>
<dbReference type="PANTHER" id="PTHR42702">
    <property type="entry name" value="NUCLEOTIDE PYROPHOSPHOHYDROLASE"/>
    <property type="match status" value="1"/>
</dbReference>
<name>A0A410RR39_CORCK</name>
<reference evidence="2 3" key="1">
    <citation type="submission" date="2018-12" db="EMBL/GenBank/DDBJ databases">
        <title>Complete Genome Sequence of the Corallopyronin A producing Myxobacterium Corallococcus coralloides B035.</title>
        <authorList>
            <person name="Bouhired S.M."/>
            <person name="Rupp O."/>
            <person name="Blom J."/>
            <person name="Schaeberle T.F."/>
            <person name="Kehraus S."/>
            <person name="Schiefer A."/>
            <person name="Pfarr K."/>
            <person name="Goesmann A."/>
            <person name="Hoerauf A."/>
            <person name="Koenig G.M."/>
        </authorList>
    </citation>
    <scope>NUCLEOTIDE SEQUENCE [LARGE SCALE GENOMIC DNA]</scope>
    <source>
        <strain evidence="2 3">B035</strain>
    </source>
</reference>
<gene>
    <name evidence="2" type="ORF">EJ065_2781</name>
</gene>
<feature type="domain" description="NTP pyrophosphohydrolase MazG-like" evidence="1">
    <location>
        <begin position="38"/>
        <end position="101"/>
    </location>
</feature>
<dbReference type="PANTHER" id="PTHR42702:SF1">
    <property type="entry name" value="REGULATORY PROTEIN FOR BETA-LACTAMASE"/>
    <property type="match status" value="1"/>
</dbReference>
<evidence type="ECO:0000259" key="1">
    <source>
        <dbReference type="Pfam" id="PF03819"/>
    </source>
</evidence>
<proteinExistence type="predicted"/>